<dbReference type="InterPro" id="IPR017930">
    <property type="entry name" value="Myb_dom"/>
</dbReference>
<evidence type="ECO:0000313" key="9">
    <source>
        <dbReference type="EMBL" id="RYR07209.1"/>
    </source>
</evidence>
<feature type="domain" description="HTH myb-type" evidence="8">
    <location>
        <begin position="116"/>
        <end position="171"/>
    </location>
</feature>
<reference evidence="9 10" key="1">
    <citation type="submission" date="2019-01" db="EMBL/GenBank/DDBJ databases">
        <title>Sequencing of cultivated peanut Arachis hypogaea provides insights into genome evolution and oil improvement.</title>
        <authorList>
            <person name="Chen X."/>
        </authorList>
    </citation>
    <scope>NUCLEOTIDE SEQUENCE [LARGE SCALE GENOMIC DNA]</scope>
    <source>
        <strain evidence="10">cv. Fuhuasheng</strain>
        <tissue evidence="9">Leaves</tissue>
    </source>
</reference>
<evidence type="ECO:0000313" key="10">
    <source>
        <dbReference type="Proteomes" id="UP000289738"/>
    </source>
</evidence>
<dbReference type="PROSITE" id="PS50090">
    <property type="entry name" value="MYB_LIKE"/>
    <property type="match status" value="2"/>
</dbReference>
<dbReference type="InterPro" id="IPR050560">
    <property type="entry name" value="MYB_TF"/>
</dbReference>
<sequence>MNVPNGDRVLIWDFSNKTVTATTTIHHAAPLLVTEKDPRANANARPRRRNHIRSQRANANAPPTGNHIHGQWTPDQDMTLEALVNENKLKKWSQIAKLLGGRNGKQCRERWHNHLQPNLKKGPWTWKEDMILIKAHKEAGGNKWAEISKRLPGRTDNSVKNRWNTIKRSRPTKKFKLIRPNNNNNFDGSKMLKAYINAVAAAQAEVATSSKSKSKSKSKSDSDKNKGKARIKIDLNSIPLEFPNDDVINIHGSDVGGEYGN</sequence>
<feature type="domain" description="HTH myb-type" evidence="8">
    <location>
        <begin position="64"/>
        <end position="115"/>
    </location>
</feature>
<dbReference type="Pfam" id="PF00249">
    <property type="entry name" value="Myb_DNA-binding"/>
    <property type="match status" value="2"/>
</dbReference>
<gene>
    <name evidence="9" type="ORF">Ahy_B05g074521</name>
</gene>
<feature type="compositionally biased region" description="Basic residues" evidence="6">
    <location>
        <begin position="45"/>
        <end position="54"/>
    </location>
</feature>
<dbReference type="FunFam" id="1.10.10.60:FF:000010">
    <property type="entry name" value="Transcriptional activator Myb isoform A"/>
    <property type="match status" value="1"/>
</dbReference>
<dbReference type="STRING" id="3818.A0A444YZ43"/>
<dbReference type="PANTHER" id="PTHR45614">
    <property type="entry name" value="MYB PROTEIN-RELATED"/>
    <property type="match status" value="1"/>
</dbReference>
<feature type="domain" description="Myb-like" evidence="7">
    <location>
        <begin position="116"/>
        <end position="167"/>
    </location>
</feature>
<evidence type="ECO:0008006" key="11">
    <source>
        <dbReference type="Google" id="ProtNLM"/>
    </source>
</evidence>
<evidence type="ECO:0000259" key="8">
    <source>
        <dbReference type="PROSITE" id="PS51294"/>
    </source>
</evidence>
<dbReference type="PROSITE" id="PS51294">
    <property type="entry name" value="HTH_MYB"/>
    <property type="match status" value="2"/>
</dbReference>
<organism evidence="9 10">
    <name type="scientific">Arachis hypogaea</name>
    <name type="common">Peanut</name>
    <dbReference type="NCBI Taxonomy" id="3818"/>
    <lineage>
        <taxon>Eukaryota</taxon>
        <taxon>Viridiplantae</taxon>
        <taxon>Streptophyta</taxon>
        <taxon>Embryophyta</taxon>
        <taxon>Tracheophyta</taxon>
        <taxon>Spermatophyta</taxon>
        <taxon>Magnoliopsida</taxon>
        <taxon>eudicotyledons</taxon>
        <taxon>Gunneridae</taxon>
        <taxon>Pentapetalae</taxon>
        <taxon>rosids</taxon>
        <taxon>fabids</taxon>
        <taxon>Fabales</taxon>
        <taxon>Fabaceae</taxon>
        <taxon>Papilionoideae</taxon>
        <taxon>50 kb inversion clade</taxon>
        <taxon>dalbergioids sensu lato</taxon>
        <taxon>Dalbergieae</taxon>
        <taxon>Pterocarpus clade</taxon>
        <taxon>Arachis</taxon>
    </lineage>
</organism>
<name>A0A444YZ43_ARAHY</name>
<keyword evidence="3" id="KW-0804">Transcription</keyword>
<dbReference type="GO" id="GO:0005634">
    <property type="term" value="C:nucleus"/>
    <property type="evidence" value="ECO:0007669"/>
    <property type="project" value="UniProtKB-SubCell"/>
</dbReference>
<comment type="caution">
    <text evidence="9">The sequence shown here is derived from an EMBL/GenBank/DDBJ whole genome shotgun (WGS) entry which is preliminary data.</text>
</comment>
<evidence type="ECO:0000256" key="6">
    <source>
        <dbReference type="SAM" id="MobiDB-lite"/>
    </source>
</evidence>
<dbReference type="InterPro" id="IPR009057">
    <property type="entry name" value="Homeodomain-like_sf"/>
</dbReference>
<dbReference type="AlphaFoldDB" id="A0A444YZ43"/>
<keyword evidence="10" id="KW-1185">Reference proteome</keyword>
<feature type="region of interest" description="Disordered" evidence="6">
    <location>
        <begin position="206"/>
        <end position="230"/>
    </location>
</feature>
<dbReference type="SUPFAM" id="SSF46689">
    <property type="entry name" value="Homeodomain-like"/>
    <property type="match status" value="2"/>
</dbReference>
<evidence type="ECO:0000256" key="5">
    <source>
        <dbReference type="ARBA" id="ARBA00023242"/>
    </source>
</evidence>
<dbReference type="Gene3D" id="1.10.10.60">
    <property type="entry name" value="Homeodomain-like"/>
    <property type="match status" value="2"/>
</dbReference>
<comment type="subcellular location">
    <subcellularLocation>
        <location evidence="1">Nucleus</location>
    </subcellularLocation>
</comment>
<dbReference type="SMART" id="SM00717">
    <property type="entry name" value="SANT"/>
    <property type="match status" value="2"/>
</dbReference>
<evidence type="ECO:0000256" key="4">
    <source>
        <dbReference type="ARBA" id="ARBA00023125"/>
    </source>
</evidence>
<evidence type="ECO:0000256" key="2">
    <source>
        <dbReference type="ARBA" id="ARBA00022737"/>
    </source>
</evidence>
<dbReference type="Proteomes" id="UP000289738">
    <property type="component" value="Chromosome B05"/>
</dbReference>
<dbReference type="EMBL" id="SDMP01000015">
    <property type="protein sequence ID" value="RYR07209.1"/>
    <property type="molecule type" value="Genomic_DNA"/>
</dbReference>
<feature type="domain" description="Myb-like" evidence="7">
    <location>
        <begin position="70"/>
        <end position="115"/>
    </location>
</feature>
<keyword evidence="2" id="KW-0677">Repeat</keyword>
<dbReference type="PANTHER" id="PTHR45614:SF285">
    <property type="entry name" value="TRANSCRIPTION FACTOR MYB98"/>
    <property type="match status" value="1"/>
</dbReference>
<keyword evidence="5" id="KW-0539">Nucleus</keyword>
<dbReference type="GO" id="GO:0000978">
    <property type="term" value="F:RNA polymerase II cis-regulatory region sequence-specific DNA binding"/>
    <property type="evidence" value="ECO:0007669"/>
    <property type="project" value="TreeGrafter"/>
</dbReference>
<dbReference type="GO" id="GO:0000981">
    <property type="term" value="F:DNA-binding transcription factor activity, RNA polymerase II-specific"/>
    <property type="evidence" value="ECO:0007669"/>
    <property type="project" value="TreeGrafter"/>
</dbReference>
<keyword evidence="4" id="KW-0238">DNA-binding</keyword>
<protein>
    <recommendedName>
        <fullName evidence="11">Transcription factor</fullName>
    </recommendedName>
</protein>
<evidence type="ECO:0000256" key="3">
    <source>
        <dbReference type="ARBA" id="ARBA00023015"/>
    </source>
</evidence>
<evidence type="ECO:0000256" key="1">
    <source>
        <dbReference type="ARBA" id="ARBA00004123"/>
    </source>
</evidence>
<accession>A0A444YZ43</accession>
<proteinExistence type="predicted"/>
<dbReference type="SMR" id="A0A444YZ43"/>
<keyword evidence="3" id="KW-0805">Transcription regulation</keyword>
<dbReference type="OrthoDB" id="2143914at2759"/>
<feature type="region of interest" description="Disordered" evidence="6">
    <location>
        <begin position="37"/>
        <end position="69"/>
    </location>
</feature>
<dbReference type="InterPro" id="IPR001005">
    <property type="entry name" value="SANT/Myb"/>
</dbReference>
<evidence type="ECO:0000259" key="7">
    <source>
        <dbReference type="PROSITE" id="PS50090"/>
    </source>
</evidence>
<dbReference type="CDD" id="cd00167">
    <property type="entry name" value="SANT"/>
    <property type="match status" value="2"/>
</dbReference>
<dbReference type="Gramene" id="arahy.Tifrunner.gnm2.ann2.Ah15g484200.1">
    <property type="protein sequence ID" value="arahy.Tifrunner.gnm2.ann2.Ah15g484200.1-CDS"/>
    <property type="gene ID" value="arahy.Tifrunner.gnm2.ann2.Ah15g484200"/>
</dbReference>